<dbReference type="Proteomes" id="UP000193136">
    <property type="component" value="Unassembled WGS sequence"/>
</dbReference>
<protein>
    <recommendedName>
        <fullName evidence="4">DUF1573 domain-containing protein</fullName>
    </recommendedName>
</protein>
<dbReference type="EMBL" id="NAAD01000024">
    <property type="protein sequence ID" value="ORJ55905.1"/>
    <property type="molecule type" value="Genomic_DNA"/>
</dbReference>
<name>A0A1X0XSN4_9BACT</name>
<dbReference type="OrthoDB" id="5506770at2"/>
<keyword evidence="3" id="KW-1185">Reference proteome</keyword>
<sequence length="229" mass="24828">MIRLFFLSLLLLVPAAPVLADGPRIEVTQPDFQFGSVFQGEKVEHVFEFRNAGDDPLLIDRVKSSCGCTAVLVSSKELAPGATGEVRATFDSTRFHGNVVKTIYVYTNDPNHKLVQLHLRGNVKEELQLSARSVTLGPVAAGQSVSTRVKLTNKGDQVAAIGPARTTAKEIKVDFPRRLLQPGETADIELTATAGSGKTVVSGYLLIPTDSPRLPELRIPLQLRITKSE</sequence>
<feature type="chain" id="PRO_5012259016" description="DUF1573 domain-containing protein" evidence="1">
    <location>
        <begin position="21"/>
        <end position="229"/>
    </location>
</feature>
<proteinExistence type="predicted"/>
<organism evidence="2 3">
    <name type="scientific">Geothermobacter hydrogeniphilus</name>
    <dbReference type="NCBI Taxonomy" id="1969733"/>
    <lineage>
        <taxon>Bacteria</taxon>
        <taxon>Pseudomonadati</taxon>
        <taxon>Thermodesulfobacteriota</taxon>
        <taxon>Desulfuromonadia</taxon>
        <taxon>Desulfuromonadales</taxon>
        <taxon>Geothermobacteraceae</taxon>
        <taxon>Geothermobacter</taxon>
    </lineage>
</organism>
<dbReference type="Gene3D" id="2.60.40.10">
    <property type="entry name" value="Immunoglobulins"/>
    <property type="match status" value="2"/>
</dbReference>
<evidence type="ECO:0000313" key="2">
    <source>
        <dbReference type="EMBL" id="ORJ55905.1"/>
    </source>
</evidence>
<dbReference type="Pfam" id="PF07610">
    <property type="entry name" value="DUF1573"/>
    <property type="match status" value="1"/>
</dbReference>
<accession>A0A1X0XSN4</accession>
<dbReference type="PANTHER" id="PTHR37833:SF1">
    <property type="entry name" value="SIGNAL PEPTIDE PROTEIN"/>
    <property type="match status" value="1"/>
</dbReference>
<dbReference type="AlphaFoldDB" id="A0A1X0XSN4"/>
<evidence type="ECO:0000256" key="1">
    <source>
        <dbReference type="SAM" id="SignalP"/>
    </source>
</evidence>
<feature type="signal peptide" evidence="1">
    <location>
        <begin position="1"/>
        <end position="20"/>
    </location>
</feature>
<dbReference type="InterPro" id="IPR013783">
    <property type="entry name" value="Ig-like_fold"/>
</dbReference>
<dbReference type="InterPro" id="IPR011467">
    <property type="entry name" value="DUF1573"/>
</dbReference>
<dbReference type="RefSeq" id="WP_085011580.1">
    <property type="nucleotide sequence ID" value="NZ_NAAD01000024.1"/>
</dbReference>
<dbReference type="PANTHER" id="PTHR37833">
    <property type="entry name" value="LIPOPROTEIN-RELATED"/>
    <property type="match status" value="1"/>
</dbReference>
<dbReference type="STRING" id="1969733.B5V00_14715"/>
<comment type="caution">
    <text evidence="2">The sequence shown here is derived from an EMBL/GenBank/DDBJ whole genome shotgun (WGS) entry which is preliminary data.</text>
</comment>
<gene>
    <name evidence="2" type="ORF">B5V00_14715</name>
</gene>
<reference evidence="2 3" key="1">
    <citation type="submission" date="2017-03" db="EMBL/GenBank/DDBJ databases">
        <title>Genome sequence of Geothermobacter sp. EPR-M, Deep-Sea Iron Reducer.</title>
        <authorList>
            <person name="Tully B."/>
            <person name="Savalia P."/>
            <person name="Abuyen K."/>
            <person name="Baughan C."/>
            <person name="Romero E."/>
            <person name="Ronkowski C."/>
            <person name="Torres B."/>
            <person name="Tremblay J."/>
            <person name="Trujillo A."/>
            <person name="Tyler M."/>
            <person name="Perez-Rodriguez I."/>
            <person name="Amend J."/>
        </authorList>
    </citation>
    <scope>NUCLEOTIDE SEQUENCE [LARGE SCALE GENOMIC DNA]</scope>
    <source>
        <strain evidence="2 3">EPR-M</strain>
    </source>
</reference>
<keyword evidence="1" id="KW-0732">Signal</keyword>
<evidence type="ECO:0000313" key="3">
    <source>
        <dbReference type="Proteomes" id="UP000193136"/>
    </source>
</evidence>
<evidence type="ECO:0008006" key="4">
    <source>
        <dbReference type="Google" id="ProtNLM"/>
    </source>
</evidence>